<name>A0ABU8FLP6_9BACI</name>
<dbReference type="Proteomes" id="UP001372526">
    <property type="component" value="Unassembled WGS sequence"/>
</dbReference>
<dbReference type="Pfam" id="PF07690">
    <property type="entry name" value="MFS_1"/>
    <property type="match status" value="1"/>
</dbReference>
<protein>
    <submittedName>
        <fullName evidence="9">MFS transporter</fullName>
    </submittedName>
</protein>
<evidence type="ECO:0000256" key="5">
    <source>
        <dbReference type="ARBA" id="ARBA00022989"/>
    </source>
</evidence>
<dbReference type="PROSITE" id="PS00216">
    <property type="entry name" value="SUGAR_TRANSPORT_1"/>
    <property type="match status" value="1"/>
</dbReference>
<accession>A0ABU8FLP6</accession>
<dbReference type="PANTHER" id="PTHR43414">
    <property type="entry name" value="MULTIDRUG RESISTANCE PROTEIN MDTG"/>
    <property type="match status" value="1"/>
</dbReference>
<feature type="transmembrane region" description="Helical" evidence="7">
    <location>
        <begin position="20"/>
        <end position="40"/>
    </location>
</feature>
<keyword evidence="3" id="KW-1003">Cell membrane</keyword>
<comment type="subcellular location">
    <subcellularLocation>
        <location evidence="1">Cell membrane</location>
        <topology evidence="1">Multi-pass membrane protein</topology>
    </subcellularLocation>
</comment>
<dbReference type="Gene3D" id="1.20.1250.20">
    <property type="entry name" value="MFS general substrate transporter like domains"/>
    <property type="match status" value="1"/>
</dbReference>
<feature type="transmembrane region" description="Helical" evidence="7">
    <location>
        <begin position="46"/>
        <end position="68"/>
    </location>
</feature>
<dbReference type="EMBL" id="JBAWSX010000015">
    <property type="protein sequence ID" value="MEI4803602.1"/>
    <property type="molecule type" value="Genomic_DNA"/>
</dbReference>
<dbReference type="CDD" id="cd17329">
    <property type="entry name" value="MFS_MdtH_MDR_like"/>
    <property type="match status" value="1"/>
</dbReference>
<dbReference type="InterPro" id="IPR011701">
    <property type="entry name" value="MFS"/>
</dbReference>
<feature type="transmembrane region" description="Helical" evidence="7">
    <location>
        <begin position="387"/>
        <end position="407"/>
    </location>
</feature>
<evidence type="ECO:0000256" key="7">
    <source>
        <dbReference type="SAM" id="Phobius"/>
    </source>
</evidence>
<evidence type="ECO:0000259" key="8">
    <source>
        <dbReference type="PROSITE" id="PS50850"/>
    </source>
</evidence>
<dbReference type="SUPFAM" id="SSF103473">
    <property type="entry name" value="MFS general substrate transporter"/>
    <property type="match status" value="1"/>
</dbReference>
<feature type="transmembrane region" description="Helical" evidence="7">
    <location>
        <begin position="358"/>
        <end position="381"/>
    </location>
</feature>
<dbReference type="RefSeq" id="WP_336473920.1">
    <property type="nucleotide sequence ID" value="NZ_JBAWSX010000015.1"/>
</dbReference>
<evidence type="ECO:0000256" key="4">
    <source>
        <dbReference type="ARBA" id="ARBA00022692"/>
    </source>
</evidence>
<sequence>MKKTWQELKQMDRNVWIRFIGETLNGIAMMMLMPFFALYLKDKVDSLLQVGIIMALSPIAASFGSLIGGRIADVYGRKPIMIFSMASNAILMLGFLFIDGFIPYAILSVCLGLSNSLFHPAASAMVADVTEPEKRTEAYGLLRMGHNIGAAIGPILGASVALLSKTVIFMIASSSMLFYALLVLLLIQETMPKGAITQMNKEGETKQSVWKVVFQDKILLIYLLTGIVISMGFSQTEGMLPLHFDNEMKEIFGMNNPYPYLMAMNGLLVVLFQFQISKWATDKPVGKTMLYGAWLFGIGLLAIGWLPKWFGEMGTNATVVLITLLIVYAIYTLGEMVMSPVQMTFVANLAPEHLRGTYMGAASLQWITGNAFGPLLGGVLLDRLLGHMLFTILGIGCVIAGLVYISLDRLVEQKQKDNMVKQTS</sequence>
<keyword evidence="4 7" id="KW-0812">Transmembrane</keyword>
<proteinExistence type="predicted"/>
<organism evidence="9 10">
    <name type="scientific">Bacillus bruguierae</name>
    <dbReference type="NCBI Taxonomy" id="3127667"/>
    <lineage>
        <taxon>Bacteria</taxon>
        <taxon>Bacillati</taxon>
        <taxon>Bacillota</taxon>
        <taxon>Bacilli</taxon>
        <taxon>Bacillales</taxon>
        <taxon>Bacillaceae</taxon>
        <taxon>Bacillus</taxon>
    </lineage>
</organism>
<comment type="caution">
    <text evidence="9">The sequence shown here is derived from an EMBL/GenBank/DDBJ whole genome shotgun (WGS) entry which is preliminary data.</text>
</comment>
<dbReference type="InterPro" id="IPR036259">
    <property type="entry name" value="MFS_trans_sf"/>
</dbReference>
<keyword evidence="5 7" id="KW-1133">Transmembrane helix</keyword>
<feature type="domain" description="Major facilitator superfamily (MFS) profile" evidence="8">
    <location>
        <begin position="14"/>
        <end position="412"/>
    </location>
</feature>
<feature type="transmembrane region" description="Helical" evidence="7">
    <location>
        <begin position="258"/>
        <end position="276"/>
    </location>
</feature>
<dbReference type="InterPro" id="IPR020846">
    <property type="entry name" value="MFS_dom"/>
</dbReference>
<evidence type="ECO:0000313" key="9">
    <source>
        <dbReference type="EMBL" id="MEI4803602.1"/>
    </source>
</evidence>
<feature type="transmembrane region" description="Helical" evidence="7">
    <location>
        <begin position="288"/>
        <end position="306"/>
    </location>
</feature>
<evidence type="ECO:0000313" key="10">
    <source>
        <dbReference type="Proteomes" id="UP001372526"/>
    </source>
</evidence>
<dbReference type="InterPro" id="IPR005829">
    <property type="entry name" value="Sugar_transporter_CS"/>
</dbReference>
<keyword evidence="10" id="KW-1185">Reference proteome</keyword>
<feature type="transmembrane region" description="Helical" evidence="7">
    <location>
        <begin position="208"/>
        <end position="233"/>
    </location>
</feature>
<evidence type="ECO:0000256" key="1">
    <source>
        <dbReference type="ARBA" id="ARBA00004651"/>
    </source>
</evidence>
<gene>
    <name evidence="9" type="ORF">WAZ07_20535</name>
</gene>
<keyword evidence="6 7" id="KW-0472">Membrane</keyword>
<feature type="transmembrane region" description="Helical" evidence="7">
    <location>
        <begin position="80"/>
        <end position="98"/>
    </location>
</feature>
<dbReference type="PROSITE" id="PS50850">
    <property type="entry name" value="MFS"/>
    <property type="match status" value="1"/>
</dbReference>
<feature type="transmembrane region" description="Helical" evidence="7">
    <location>
        <begin position="167"/>
        <end position="187"/>
    </location>
</feature>
<keyword evidence="2" id="KW-0813">Transport</keyword>
<evidence type="ECO:0000256" key="3">
    <source>
        <dbReference type="ARBA" id="ARBA00022475"/>
    </source>
</evidence>
<dbReference type="PANTHER" id="PTHR43414:SF1">
    <property type="entry name" value="PEPTIDE PERMEASE"/>
    <property type="match status" value="1"/>
</dbReference>
<reference evidence="9 10" key="1">
    <citation type="submission" date="2024-01" db="EMBL/GenBank/DDBJ databases">
        <title>Seven novel Bacillus-like species.</title>
        <authorList>
            <person name="Liu G."/>
        </authorList>
    </citation>
    <scope>NUCLEOTIDE SEQUENCE [LARGE SCALE GENOMIC DNA]</scope>
    <source>
        <strain evidence="9 10">FJAT-51639</strain>
    </source>
</reference>
<evidence type="ECO:0000256" key="6">
    <source>
        <dbReference type="ARBA" id="ARBA00023136"/>
    </source>
</evidence>
<feature type="transmembrane region" description="Helical" evidence="7">
    <location>
        <begin position="318"/>
        <end position="337"/>
    </location>
</feature>
<evidence type="ECO:0000256" key="2">
    <source>
        <dbReference type="ARBA" id="ARBA00022448"/>
    </source>
</evidence>